<evidence type="ECO:0000313" key="1">
    <source>
        <dbReference type="EMBL" id="PYY66355.1"/>
    </source>
</evidence>
<accession>A0A2W0EJC2</accession>
<name>A0A2W0EJC2_PSEJE</name>
<dbReference type="EMBL" id="PDLL01000930">
    <property type="protein sequence ID" value="PYY66355.1"/>
    <property type="molecule type" value="Genomic_DNA"/>
</dbReference>
<proteinExistence type="predicted"/>
<dbReference type="Proteomes" id="UP000247437">
    <property type="component" value="Unassembled WGS sequence"/>
</dbReference>
<reference evidence="1 2" key="1">
    <citation type="journal article" date="2018" name="Appl. Microbiol. Biotechnol.">
        <title>Characterization of the caprolactam degradation pathway in Pseudomonas jessenii using mass spectrometry-based proteomics.</title>
        <authorList>
            <person name="Otzen M."/>
            <person name="Palacio C."/>
            <person name="Janssen D.B."/>
        </authorList>
    </citation>
    <scope>NUCLEOTIDE SEQUENCE [LARGE SCALE GENOMIC DNA]</scope>
    <source>
        <strain evidence="1 2">GO3</strain>
    </source>
</reference>
<evidence type="ECO:0000313" key="2">
    <source>
        <dbReference type="Proteomes" id="UP000247437"/>
    </source>
</evidence>
<sequence length="35" mass="3528">VGASLLAMVVNDDEGCLHGRSALTLFASKLAPTGL</sequence>
<organism evidence="1 2">
    <name type="scientific">Pseudomonas jessenii</name>
    <dbReference type="NCBI Taxonomy" id="77298"/>
    <lineage>
        <taxon>Bacteria</taxon>
        <taxon>Pseudomonadati</taxon>
        <taxon>Pseudomonadota</taxon>
        <taxon>Gammaproteobacteria</taxon>
        <taxon>Pseudomonadales</taxon>
        <taxon>Pseudomonadaceae</taxon>
        <taxon>Pseudomonas</taxon>
    </lineage>
</organism>
<comment type="caution">
    <text evidence="1">The sequence shown here is derived from an EMBL/GenBank/DDBJ whole genome shotgun (WGS) entry which is preliminary data.</text>
</comment>
<dbReference type="AlphaFoldDB" id="A0A2W0EJC2"/>
<gene>
    <name evidence="1" type="ORF">CRX42_32825</name>
</gene>
<protein>
    <submittedName>
        <fullName evidence="1">Uncharacterized protein</fullName>
    </submittedName>
</protein>
<feature type="non-terminal residue" evidence="1">
    <location>
        <position position="1"/>
    </location>
</feature>